<evidence type="ECO:0000256" key="6">
    <source>
        <dbReference type="ARBA" id="ARBA00022603"/>
    </source>
</evidence>
<comment type="caution">
    <text evidence="13">The sequence shown here is derived from an EMBL/GenBank/DDBJ whole genome shotgun (WGS) entry which is preliminary data.</text>
</comment>
<dbReference type="EMBL" id="JBHSBI010000016">
    <property type="protein sequence ID" value="MFC4011599.1"/>
    <property type="molecule type" value="Genomic_DNA"/>
</dbReference>
<keyword evidence="6 13" id="KW-0489">Methyltransferase</keyword>
<name>A0ABV8GEQ4_9ACTN</name>
<dbReference type="InterPro" id="IPR029063">
    <property type="entry name" value="SAM-dependent_MTases_sf"/>
</dbReference>
<dbReference type="Gene3D" id="3.40.50.150">
    <property type="entry name" value="Vaccinia Virus protein VP39"/>
    <property type="match status" value="1"/>
</dbReference>
<accession>A0ABV8GEQ4</accession>
<proteinExistence type="inferred from homology"/>
<evidence type="ECO:0000256" key="3">
    <source>
        <dbReference type="ARBA" id="ARBA00011890"/>
    </source>
</evidence>
<sequence length="380" mass="40984">MTLNLDARVDGLIDVISERRPVSDTIARALRAVPRHLFVPPIGVALTRGGPRLIDRDADPDAWWAAVYGPDAIVTQLDRGTTGIREVEGRYTSSNSAPGTVVDLLTLLDPEPGDRVLEIGTGTGWTAALLSHLVGDAARVTSIEVDQAVAEQAEKTLAAAGVHPHLIVGDGADGWAQGAPYDRVHATCAVHALPYAWVEQTRPGGLIVAPFSPGFDVDFSVRLVVRPDGVAIGEFPGYTSYMMMRSQDGSSVRDDDGSGRRSTTQVDPRTIAHAPAEAGLAMSALTGLHIREGHEEDRFVLYMVDPADPAHWAAAVHDPDGDHLAYQLGDRSLWDEITDAYAQWVSWGEPGRERFGMTITPEGQRIWLDTPERTLGLARA</sequence>
<dbReference type="SUPFAM" id="SSF53335">
    <property type="entry name" value="S-adenosyl-L-methionine-dependent methyltransferases"/>
    <property type="match status" value="1"/>
</dbReference>
<dbReference type="PANTHER" id="PTHR11579">
    <property type="entry name" value="PROTEIN-L-ISOASPARTATE O-METHYLTRANSFERASE"/>
    <property type="match status" value="1"/>
</dbReference>
<evidence type="ECO:0000256" key="2">
    <source>
        <dbReference type="ARBA" id="ARBA00005369"/>
    </source>
</evidence>
<keyword evidence="7" id="KW-0808">Transferase</keyword>
<evidence type="ECO:0000313" key="14">
    <source>
        <dbReference type="Proteomes" id="UP001595851"/>
    </source>
</evidence>
<dbReference type="GO" id="GO:0032259">
    <property type="term" value="P:methylation"/>
    <property type="evidence" value="ECO:0007669"/>
    <property type="project" value="UniProtKB-KW"/>
</dbReference>
<keyword evidence="8" id="KW-0949">S-adenosyl-L-methionine</keyword>
<evidence type="ECO:0000256" key="7">
    <source>
        <dbReference type="ARBA" id="ARBA00022679"/>
    </source>
</evidence>
<evidence type="ECO:0000313" key="13">
    <source>
        <dbReference type="EMBL" id="MFC4011599.1"/>
    </source>
</evidence>
<evidence type="ECO:0000256" key="5">
    <source>
        <dbReference type="ARBA" id="ARBA00022490"/>
    </source>
</evidence>
<feature type="region of interest" description="Disordered" evidence="12">
    <location>
        <begin position="247"/>
        <end position="266"/>
    </location>
</feature>
<dbReference type="Proteomes" id="UP001595851">
    <property type="component" value="Unassembled WGS sequence"/>
</dbReference>
<protein>
    <recommendedName>
        <fullName evidence="4">Protein-L-isoaspartate O-methyltransferase</fullName>
        <ecNumber evidence="3">2.1.1.77</ecNumber>
    </recommendedName>
    <alternativeName>
        <fullName evidence="11">L-isoaspartyl protein carboxyl methyltransferase</fullName>
    </alternativeName>
    <alternativeName>
        <fullName evidence="9">Protein L-isoaspartyl methyltransferase</fullName>
    </alternativeName>
    <alternativeName>
        <fullName evidence="10">Protein-beta-aspartate methyltransferase</fullName>
    </alternativeName>
</protein>
<keyword evidence="5" id="KW-0963">Cytoplasm</keyword>
<evidence type="ECO:0000256" key="12">
    <source>
        <dbReference type="SAM" id="MobiDB-lite"/>
    </source>
</evidence>
<dbReference type="PANTHER" id="PTHR11579:SF0">
    <property type="entry name" value="PROTEIN-L-ISOASPARTATE(D-ASPARTATE) O-METHYLTRANSFERASE"/>
    <property type="match status" value="1"/>
</dbReference>
<evidence type="ECO:0000256" key="11">
    <source>
        <dbReference type="ARBA" id="ARBA00031350"/>
    </source>
</evidence>
<dbReference type="Pfam" id="PF01135">
    <property type="entry name" value="PCMT"/>
    <property type="match status" value="1"/>
</dbReference>
<organism evidence="13 14">
    <name type="scientific">Nonomuraea purpurea</name>
    <dbReference type="NCBI Taxonomy" id="1849276"/>
    <lineage>
        <taxon>Bacteria</taxon>
        <taxon>Bacillati</taxon>
        <taxon>Actinomycetota</taxon>
        <taxon>Actinomycetes</taxon>
        <taxon>Streptosporangiales</taxon>
        <taxon>Streptosporangiaceae</taxon>
        <taxon>Nonomuraea</taxon>
    </lineage>
</organism>
<reference evidence="14" key="1">
    <citation type="journal article" date="2019" name="Int. J. Syst. Evol. Microbiol.">
        <title>The Global Catalogue of Microorganisms (GCM) 10K type strain sequencing project: providing services to taxonomists for standard genome sequencing and annotation.</title>
        <authorList>
            <consortium name="The Broad Institute Genomics Platform"/>
            <consortium name="The Broad Institute Genome Sequencing Center for Infectious Disease"/>
            <person name="Wu L."/>
            <person name="Ma J."/>
        </authorList>
    </citation>
    <scope>NUCLEOTIDE SEQUENCE [LARGE SCALE GENOMIC DNA]</scope>
    <source>
        <strain evidence="14">TBRC 1276</strain>
    </source>
</reference>
<evidence type="ECO:0000256" key="4">
    <source>
        <dbReference type="ARBA" id="ARBA00013346"/>
    </source>
</evidence>
<dbReference type="GO" id="GO:0008168">
    <property type="term" value="F:methyltransferase activity"/>
    <property type="evidence" value="ECO:0007669"/>
    <property type="project" value="UniProtKB-KW"/>
</dbReference>
<dbReference type="CDD" id="cd02440">
    <property type="entry name" value="AdoMet_MTases"/>
    <property type="match status" value="1"/>
</dbReference>
<evidence type="ECO:0000256" key="9">
    <source>
        <dbReference type="ARBA" id="ARBA00030757"/>
    </source>
</evidence>
<keyword evidence="14" id="KW-1185">Reference proteome</keyword>
<dbReference type="EC" id="2.1.1.77" evidence="3"/>
<evidence type="ECO:0000256" key="10">
    <source>
        <dbReference type="ARBA" id="ARBA00031323"/>
    </source>
</evidence>
<evidence type="ECO:0000256" key="1">
    <source>
        <dbReference type="ARBA" id="ARBA00004496"/>
    </source>
</evidence>
<dbReference type="RefSeq" id="WP_379531539.1">
    <property type="nucleotide sequence ID" value="NZ_JBHSBI010000016.1"/>
</dbReference>
<evidence type="ECO:0000256" key="8">
    <source>
        <dbReference type="ARBA" id="ARBA00022691"/>
    </source>
</evidence>
<gene>
    <name evidence="13" type="ORF">ACFOY2_30515</name>
</gene>
<comment type="subcellular location">
    <subcellularLocation>
        <location evidence="1">Cytoplasm</location>
    </subcellularLocation>
</comment>
<dbReference type="InterPro" id="IPR000682">
    <property type="entry name" value="PCMT"/>
</dbReference>
<comment type="similarity">
    <text evidence="2">Belongs to the methyltransferase superfamily. L-isoaspartyl/D-aspartyl protein methyltransferase family.</text>
</comment>